<sequence>MAAATTLVTFLFDCPSAARTVELLGSWDNFSTPYHLKPDSRRGHRTWTGCFSFADIICDGDLSNLGEKRSGSLLMGGTYWYYYKVNDDEEHHNPSQPSTTFCPLLPGQRLNIMEVPTEASSRGNSINSDGFTRNPQDRYLNPVPPVPPKLSSSPRLGDYCQETYTPPTYRFDPPRSATYPSQSRPRSPRFERCARSANTSPRFAPNAVLPDLKNLKEKFASARSAGGSRGLSPNRRPRDLEIGAPTLISTTAEDLNLIPLNLLQVPPTSASSSSSMPSPVELRRREFDPLRSNPVHIRRDLSLDIPRTATGKDILLPQRPQSEASPTSPVGLKIVSGRTRANSADTRRTRVYVYSNEPWLSSPIVPQSPVAENKLMPSWQNSSAVLELPGSSVVDLPTSNLRRGSLDKELPALPRYLVPAPLSVCKSTTGSPVLPGIKDEEEQPREESRMEQAQANSSESKRSHFSTWSSDSSFSVPQSDDEAVNSPTFSSLTSDSSDVGSSESDYQISRSERGEDESNDACSPLPDLPVLRLPIPSFGPDLFNFDIQDGETSPRRSLQNRRTACFGISGFQGYTLPSDESESQSTITKVSSITEPTIANRSSTVSQLETLMSDFGYLGESVL</sequence>
<keyword evidence="3" id="KW-1185">Reference proteome</keyword>
<feature type="compositionally biased region" description="Low complexity" evidence="1">
    <location>
        <begin position="490"/>
        <end position="505"/>
    </location>
</feature>
<feature type="region of interest" description="Disordered" evidence="1">
    <location>
        <begin position="220"/>
        <end position="239"/>
    </location>
</feature>
<feature type="region of interest" description="Disordered" evidence="1">
    <location>
        <begin position="118"/>
        <end position="140"/>
    </location>
</feature>
<dbReference type="AlphaFoldDB" id="A0A9P9IRC7"/>
<feature type="region of interest" description="Disordered" evidence="1">
    <location>
        <begin position="162"/>
        <end position="206"/>
    </location>
</feature>
<proteinExistence type="predicted"/>
<feature type="compositionally biased region" description="Polar residues" evidence="1">
    <location>
        <begin position="118"/>
        <end position="134"/>
    </location>
</feature>
<comment type="caution">
    <text evidence="2">The sequence shown here is derived from an EMBL/GenBank/DDBJ whole genome shotgun (WGS) entry which is preliminary data.</text>
</comment>
<feature type="compositionally biased region" description="Low complexity" evidence="1">
    <location>
        <begin position="465"/>
        <end position="478"/>
    </location>
</feature>
<dbReference type="Proteomes" id="UP000700596">
    <property type="component" value="Unassembled WGS sequence"/>
</dbReference>
<dbReference type="OrthoDB" id="5422351at2759"/>
<protein>
    <submittedName>
        <fullName evidence="2">Uncharacterized protein</fullName>
    </submittedName>
</protein>
<evidence type="ECO:0000313" key="2">
    <source>
        <dbReference type="EMBL" id="KAH7128405.1"/>
    </source>
</evidence>
<evidence type="ECO:0000313" key="3">
    <source>
        <dbReference type="Proteomes" id="UP000700596"/>
    </source>
</evidence>
<accession>A0A9P9IRC7</accession>
<evidence type="ECO:0000256" key="1">
    <source>
        <dbReference type="SAM" id="MobiDB-lite"/>
    </source>
</evidence>
<name>A0A9P9IRC7_9PLEO</name>
<dbReference type="PANTHER" id="PTHR40625">
    <property type="entry name" value="GTP-BINDING PROTEIN ESDC-RELATED"/>
    <property type="match status" value="1"/>
</dbReference>
<dbReference type="PANTHER" id="PTHR40625:SF1">
    <property type="entry name" value="AMP-ACTIVATED PROTEIN KINASE GLYCOGEN-BINDING DOMAIN-CONTAINING PROTEIN"/>
    <property type="match status" value="1"/>
</dbReference>
<feature type="region of interest" description="Disordered" evidence="1">
    <location>
        <begin position="428"/>
        <end position="527"/>
    </location>
</feature>
<dbReference type="EMBL" id="JAGMWT010000005">
    <property type="protein sequence ID" value="KAH7128405.1"/>
    <property type="molecule type" value="Genomic_DNA"/>
</dbReference>
<gene>
    <name evidence="2" type="ORF">B0J11DRAFT_504879</name>
</gene>
<reference evidence="2" key="1">
    <citation type="journal article" date="2021" name="Nat. Commun.">
        <title>Genetic determinants of endophytism in the Arabidopsis root mycobiome.</title>
        <authorList>
            <person name="Mesny F."/>
            <person name="Miyauchi S."/>
            <person name="Thiergart T."/>
            <person name="Pickel B."/>
            <person name="Atanasova L."/>
            <person name="Karlsson M."/>
            <person name="Huettel B."/>
            <person name="Barry K.W."/>
            <person name="Haridas S."/>
            <person name="Chen C."/>
            <person name="Bauer D."/>
            <person name="Andreopoulos W."/>
            <person name="Pangilinan J."/>
            <person name="LaButti K."/>
            <person name="Riley R."/>
            <person name="Lipzen A."/>
            <person name="Clum A."/>
            <person name="Drula E."/>
            <person name="Henrissat B."/>
            <person name="Kohler A."/>
            <person name="Grigoriev I.V."/>
            <person name="Martin F.M."/>
            <person name="Hacquard S."/>
        </authorList>
    </citation>
    <scope>NUCLEOTIDE SEQUENCE</scope>
    <source>
        <strain evidence="2">MPI-CAGE-CH-0243</strain>
    </source>
</reference>
<organism evidence="2 3">
    <name type="scientific">Dendryphion nanum</name>
    <dbReference type="NCBI Taxonomy" id="256645"/>
    <lineage>
        <taxon>Eukaryota</taxon>
        <taxon>Fungi</taxon>
        <taxon>Dikarya</taxon>
        <taxon>Ascomycota</taxon>
        <taxon>Pezizomycotina</taxon>
        <taxon>Dothideomycetes</taxon>
        <taxon>Pleosporomycetidae</taxon>
        <taxon>Pleosporales</taxon>
        <taxon>Torulaceae</taxon>
        <taxon>Dendryphion</taxon>
    </lineage>
</organism>